<evidence type="ECO:0000313" key="1">
    <source>
        <dbReference type="EMBL" id="ARX82419.1"/>
    </source>
</evidence>
<evidence type="ECO:0000313" key="2">
    <source>
        <dbReference type="Proteomes" id="UP000195880"/>
    </source>
</evidence>
<gene>
    <name evidence="1" type="ORF">SMD44_01829</name>
</gene>
<dbReference type="RefSeq" id="WP_193560846.1">
    <property type="nucleotide sequence ID" value="NZ_CP021748.1"/>
</dbReference>
<dbReference type="EMBL" id="CP021748">
    <property type="protein sequence ID" value="ARX82419.1"/>
    <property type="molecule type" value="Genomic_DNA"/>
</dbReference>
<dbReference type="SUPFAM" id="SSF141571">
    <property type="entry name" value="Pentapeptide repeat-like"/>
    <property type="match status" value="1"/>
</dbReference>
<dbReference type="InterPro" id="IPR001646">
    <property type="entry name" value="5peptide_repeat"/>
</dbReference>
<name>A0A1Z1W7Q4_9ACTN</name>
<dbReference type="KEGG" id="salf:SMD44_01829"/>
<organism evidence="1 2">
    <name type="scientific">Streptomyces alboflavus</name>
    <dbReference type="NCBI Taxonomy" id="67267"/>
    <lineage>
        <taxon>Bacteria</taxon>
        <taxon>Bacillati</taxon>
        <taxon>Actinomycetota</taxon>
        <taxon>Actinomycetes</taxon>
        <taxon>Kitasatosporales</taxon>
        <taxon>Streptomycetaceae</taxon>
        <taxon>Streptomyces</taxon>
    </lineage>
</organism>
<dbReference type="PANTHER" id="PTHR14136:SF17">
    <property type="entry name" value="BTB_POZ DOMAIN-CONTAINING PROTEIN KCTD9"/>
    <property type="match status" value="1"/>
</dbReference>
<dbReference type="InterPro" id="IPR051082">
    <property type="entry name" value="Pentapeptide-BTB/POZ_domain"/>
</dbReference>
<dbReference type="STRING" id="67267.GCA_000716675_00086"/>
<dbReference type="Gene3D" id="2.160.20.80">
    <property type="entry name" value="E3 ubiquitin-protein ligase SopA"/>
    <property type="match status" value="1"/>
</dbReference>
<reference evidence="1 2" key="1">
    <citation type="submission" date="2017-05" db="EMBL/GenBank/DDBJ databases">
        <title>Streptomyces alboflavus Genome sequencing and assembly.</title>
        <authorList>
            <person name="Wang Y."/>
            <person name="Du B."/>
            <person name="Ding Y."/>
            <person name="Liu H."/>
            <person name="Hou Q."/>
            <person name="Liu K."/>
            <person name="Wang C."/>
            <person name="Yao L."/>
        </authorList>
    </citation>
    <scope>NUCLEOTIDE SEQUENCE [LARGE SCALE GENOMIC DNA]</scope>
    <source>
        <strain evidence="1 2">MDJK44</strain>
    </source>
</reference>
<keyword evidence="2" id="KW-1185">Reference proteome</keyword>
<accession>A0A1Z1W7Q4</accession>
<dbReference type="Proteomes" id="UP000195880">
    <property type="component" value="Chromosome"/>
</dbReference>
<dbReference type="AlphaFoldDB" id="A0A1Z1W7Q4"/>
<proteinExistence type="predicted"/>
<sequence>MPATPRPATPPPVPAPRSLADLPFAHRLEVFGGELGRDGDHESVHFDGGDFVDLDGGGSVFLECAFSSVAVEGGRYRRVRFTDVWTWQTRWVGTDLAETQWTDCEAGAGLLAGVELYGARLRRAVFHRCKFDSVNLRAAELRDVAFVDCLLRDVDFGGARLGGVSFPGTTLERVRFDNVTVDRADLSGAAALGIASGLDGLRGATISGIQLLELAPALADLAGLRVADA</sequence>
<dbReference type="eggNOG" id="COG1357">
    <property type="taxonomic scope" value="Bacteria"/>
</dbReference>
<evidence type="ECO:0008006" key="3">
    <source>
        <dbReference type="Google" id="ProtNLM"/>
    </source>
</evidence>
<dbReference type="Pfam" id="PF13599">
    <property type="entry name" value="Pentapeptide_4"/>
    <property type="match status" value="1"/>
</dbReference>
<dbReference type="PANTHER" id="PTHR14136">
    <property type="entry name" value="BTB_POZ DOMAIN-CONTAINING PROTEIN KCTD9"/>
    <property type="match status" value="1"/>
</dbReference>
<protein>
    <recommendedName>
        <fullName evidence="3">Pentapeptide repeat-containing protein</fullName>
    </recommendedName>
</protein>